<comment type="caution">
    <text evidence="3">The sequence shown here is derived from an EMBL/GenBank/DDBJ whole genome shotgun (WGS) entry which is preliminary data.</text>
</comment>
<dbReference type="AlphaFoldDB" id="A0A4R2L0W0"/>
<sequence length="580" mass="61934">MLAAHGHRGQGEAASGRAGAHAPSPPARNANPLWSGLALQLPAGIELGRADDPLERAADATAARVLRGAPASAPPAVDPARGVVRRRAGAAPAAPATATAGNGGQPLPTTLRGFFEPRFGADLSTVRVHTDAAAAAHSRALQARAFTLGEHVAFAPGAYAPHTSGGRELLAHELAHVLQQRAGTGARVQRQSIPEAAGLGTAATTAPIATLSPQQQMNEEIDRELVAIARARLLLPWIDAHFSFSLAELLADGTLMASLDLRRDRALRARIYPFPGNQPPAERAQVFTATATVDALLGPVTREHVLTALDLLRVHGAVIRIGQSEDFIASITRVEARLERDTFDAAATAIETFAAGFKARVNRLDPIEPVVATEVLPSAWAAGAQVERDEETAAIAARQRLEAQLATAPEGPQRERLAAQLEAAQRRERRAQGFHTFAAPVVRLLERLRTRNTAWTAGTYPRHFWAEFSVDIFLRANIDADGFWSRPAARQFFTDLNAACEEATPPGKFAWKAIYNDDTIRTETNARYGAGRVLSAPNHGPAPDHKLHIHLDLRPLTVSKDAVTGYDTATGHVQPNPPAP</sequence>
<proteinExistence type="predicted"/>
<organism evidence="3 4">
    <name type="scientific">Plasticicumulans lactativorans</name>
    <dbReference type="NCBI Taxonomy" id="1133106"/>
    <lineage>
        <taxon>Bacteria</taxon>
        <taxon>Pseudomonadati</taxon>
        <taxon>Pseudomonadota</taxon>
        <taxon>Gammaproteobacteria</taxon>
        <taxon>Candidatus Competibacteraceae</taxon>
        <taxon>Plasticicumulans</taxon>
    </lineage>
</organism>
<keyword evidence="4" id="KW-1185">Reference proteome</keyword>
<dbReference type="OrthoDB" id="292792at2"/>
<evidence type="ECO:0000313" key="3">
    <source>
        <dbReference type="EMBL" id="TCO80661.1"/>
    </source>
</evidence>
<dbReference type="InterPro" id="IPR025295">
    <property type="entry name" value="eCIS_core_dom"/>
</dbReference>
<feature type="compositionally biased region" description="Low complexity" evidence="1">
    <location>
        <begin position="89"/>
        <end position="100"/>
    </location>
</feature>
<feature type="region of interest" description="Disordered" evidence="1">
    <location>
        <begin position="87"/>
        <end position="107"/>
    </location>
</feature>
<dbReference type="EMBL" id="SLWY01000013">
    <property type="protein sequence ID" value="TCO80661.1"/>
    <property type="molecule type" value="Genomic_DNA"/>
</dbReference>
<name>A0A4R2L0W0_9GAMM</name>
<feature type="domain" description="eCIS core" evidence="2">
    <location>
        <begin position="106"/>
        <end position="183"/>
    </location>
</feature>
<protein>
    <submittedName>
        <fullName evidence="3">Uncharacterized protein DUF4157</fullName>
    </submittedName>
</protein>
<evidence type="ECO:0000256" key="1">
    <source>
        <dbReference type="SAM" id="MobiDB-lite"/>
    </source>
</evidence>
<gene>
    <name evidence="3" type="ORF">EV699_113139</name>
</gene>
<accession>A0A4R2L0W0</accession>
<dbReference type="Proteomes" id="UP000295765">
    <property type="component" value="Unassembled WGS sequence"/>
</dbReference>
<reference evidence="3 4" key="1">
    <citation type="submission" date="2019-03" db="EMBL/GenBank/DDBJ databases">
        <title>Genomic Encyclopedia of Type Strains, Phase IV (KMG-IV): sequencing the most valuable type-strain genomes for metagenomic binning, comparative biology and taxonomic classification.</title>
        <authorList>
            <person name="Goeker M."/>
        </authorList>
    </citation>
    <scope>NUCLEOTIDE SEQUENCE [LARGE SCALE GENOMIC DNA]</scope>
    <source>
        <strain evidence="3 4">DSM 25287</strain>
    </source>
</reference>
<evidence type="ECO:0000259" key="2">
    <source>
        <dbReference type="Pfam" id="PF13699"/>
    </source>
</evidence>
<feature type="region of interest" description="Disordered" evidence="1">
    <location>
        <begin position="1"/>
        <end position="31"/>
    </location>
</feature>
<evidence type="ECO:0000313" key="4">
    <source>
        <dbReference type="Proteomes" id="UP000295765"/>
    </source>
</evidence>
<dbReference type="RefSeq" id="WP_132543363.1">
    <property type="nucleotide sequence ID" value="NZ_SLWY01000013.1"/>
</dbReference>
<dbReference type="Pfam" id="PF13699">
    <property type="entry name" value="eCIS_core"/>
    <property type="match status" value="1"/>
</dbReference>